<accession>A0A0L0FJ21</accession>
<dbReference type="RefSeq" id="XP_014149925.1">
    <property type="nucleotide sequence ID" value="XM_014294450.1"/>
</dbReference>
<feature type="domain" description="MCM3-like winged helix" evidence="1">
    <location>
        <begin position="3"/>
        <end position="67"/>
    </location>
</feature>
<dbReference type="EMBL" id="KQ243299">
    <property type="protein sequence ID" value="KNC76023.1"/>
    <property type="molecule type" value="Genomic_DNA"/>
</dbReference>
<protein>
    <recommendedName>
        <fullName evidence="1">MCM3-like winged helix domain-containing protein</fullName>
    </recommendedName>
</protein>
<dbReference type="AlphaFoldDB" id="A0A0L0FJ21"/>
<name>A0A0L0FJ21_9EUKA</name>
<sequence length="67" mass="7633">MSNRKAAFRLSLNELMNEEAEDGTYNKQEIKNKLLAGNFTLAEIDTMLVSLMADNSIFMTDDTIMRI</sequence>
<dbReference type="Pfam" id="PF23191">
    <property type="entry name" value="WHD_MCM3_C"/>
    <property type="match status" value="1"/>
</dbReference>
<dbReference type="InterPro" id="IPR056575">
    <property type="entry name" value="WH_MCM3_C"/>
</dbReference>
<proteinExistence type="predicted"/>
<evidence type="ECO:0000313" key="3">
    <source>
        <dbReference type="Proteomes" id="UP000054560"/>
    </source>
</evidence>
<gene>
    <name evidence="2" type="ORF">SARC_11467</name>
</gene>
<evidence type="ECO:0000313" key="2">
    <source>
        <dbReference type="EMBL" id="KNC76023.1"/>
    </source>
</evidence>
<keyword evidence="3" id="KW-1185">Reference proteome</keyword>
<evidence type="ECO:0000259" key="1">
    <source>
        <dbReference type="Pfam" id="PF23191"/>
    </source>
</evidence>
<organism evidence="2 3">
    <name type="scientific">Sphaeroforma arctica JP610</name>
    <dbReference type="NCBI Taxonomy" id="667725"/>
    <lineage>
        <taxon>Eukaryota</taxon>
        <taxon>Ichthyosporea</taxon>
        <taxon>Ichthyophonida</taxon>
        <taxon>Sphaeroforma</taxon>
    </lineage>
</organism>
<dbReference type="Proteomes" id="UP000054560">
    <property type="component" value="Unassembled WGS sequence"/>
</dbReference>
<reference evidence="2 3" key="1">
    <citation type="submission" date="2011-02" db="EMBL/GenBank/DDBJ databases">
        <title>The Genome Sequence of Sphaeroforma arctica JP610.</title>
        <authorList>
            <consortium name="The Broad Institute Genome Sequencing Platform"/>
            <person name="Russ C."/>
            <person name="Cuomo C."/>
            <person name="Young S.K."/>
            <person name="Zeng Q."/>
            <person name="Gargeya S."/>
            <person name="Alvarado L."/>
            <person name="Berlin A."/>
            <person name="Chapman S.B."/>
            <person name="Chen Z."/>
            <person name="Freedman E."/>
            <person name="Gellesch M."/>
            <person name="Goldberg J."/>
            <person name="Griggs A."/>
            <person name="Gujja S."/>
            <person name="Heilman E."/>
            <person name="Heiman D."/>
            <person name="Howarth C."/>
            <person name="Mehta T."/>
            <person name="Neiman D."/>
            <person name="Pearson M."/>
            <person name="Roberts A."/>
            <person name="Saif S."/>
            <person name="Shea T."/>
            <person name="Shenoy N."/>
            <person name="Sisk P."/>
            <person name="Stolte C."/>
            <person name="Sykes S."/>
            <person name="White J."/>
            <person name="Yandava C."/>
            <person name="Burger G."/>
            <person name="Gray M.W."/>
            <person name="Holland P.W.H."/>
            <person name="King N."/>
            <person name="Lang F.B.F."/>
            <person name="Roger A.J."/>
            <person name="Ruiz-Trillo I."/>
            <person name="Haas B."/>
            <person name="Nusbaum C."/>
            <person name="Birren B."/>
        </authorList>
    </citation>
    <scope>NUCLEOTIDE SEQUENCE [LARGE SCALE GENOMIC DNA]</scope>
    <source>
        <strain evidence="2 3">JP610</strain>
    </source>
</reference>
<dbReference type="GeneID" id="25911971"/>